<evidence type="ECO:0000256" key="4">
    <source>
        <dbReference type="ARBA" id="ARBA00022884"/>
    </source>
</evidence>
<evidence type="ECO:0000313" key="10">
    <source>
        <dbReference type="Proteomes" id="UP000266506"/>
    </source>
</evidence>
<evidence type="ECO:0000256" key="7">
    <source>
        <dbReference type="ARBA" id="ARBA00035136"/>
    </source>
</evidence>
<evidence type="ECO:0000256" key="5">
    <source>
        <dbReference type="ARBA" id="ARBA00022980"/>
    </source>
</evidence>
<evidence type="ECO:0000313" key="9">
    <source>
        <dbReference type="EMBL" id="RIA78485.1"/>
    </source>
</evidence>
<dbReference type="InterPro" id="IPR036510">
    <property type="entry name" value="Ribosomal_bS20_sf"/>
</dbReference>
<evidence type="ECO:0000256" key="1">
    <source>
        <dbReference type="ARBA" id="ARBA00003134"/>
    </source>
</evidence>
<comment type="function">
    <text evidence="1 8">Binds directly to 16S ribosomal RNA.</text>
</comment>
<dbReference type="EMBL" id="QXEV01000001">
    <property type="protein sequence ID" value="RIA78485.1"/>
    <property type="molecule type" value="Genomic_DNA"/>
</dbReference>
<sequence length="87" mass="9490">MANIKQQIKRVGTNEKARKANVAFKSSLKTAMKAVFAAVEAKDAAKAQEALSYAYKKLDKAQAKGIVHKNYVARHKSELASAVNTLK</sequence>
<dbReference type="GO" id="GO:0015935">
    <property type="term" value="C:small ribosomal subunit"/>
    <property type="evidence" value="ECO:0007669"/>
    <property type="project" value="TreeGrafter"/>
</dbReference>
<comment type="caution">
    <text evidence="9">The sequence shown here is derived from an EMBL/GenBank/DDBJ whole genome shotgun (WGS) entry which is preliminary data.</text>
</comment>
<keyword evidence="10" id="KW-1185">Reference proteome</keyword>
<dbReference type="FunCoup" id="A0A397S266">
    <property type="interactions" value="262"/>
</dbReference>
<dbReference type="GO" id="GO:0006412">
    <property type="term" value="P:translation"/>
    <property type="evidence" value="ECO:0007669"/>
    <property type="project" value="UniProtKB-UniRule"/>
</dbReference>
<keyword evidence="4 8" id="KW-0694">RNA-binding</keyword>
<keyword evidence="5 8" id="KW-0689">Ribosomal protein</keyword>
<dbReference type="FunFam" id="1.20.58.110:FF:000001">
    <property type="entry name" value="30S ribosomal protein S20"/>
    <property type="match status" value="1"/>
</dbReference>
<dbReference type="OrthoDB" id="9808392at2"/>
<dbReference type="AlphaFoldDB" id="A0A397S266"/>
<dbReference type="GO" id="GO:0003735">
    <property type="term" value="F:structural constituent of ribosome"/>
    <property type="evidence" value="ECO:0007669"/>
    <property type="project" value="InterPro"/>
</dbReference>
<dbReference type="SUPFAM" id="SSF46992">
    <property type="entry name" value="Ribosomal protein S20"/>
    <property type="match status" value="1"/>
</dbReference>
<dbReference type="GO" id="GO:0005829">
    <property type="term" value="C:cytosol"/>
    <property type="evidence" value="ECO:0007669"/>
    <property type="project" value="TreeGrafter"/>
</dbReference>
<proteinExistence type="inferred from homology"/>
<dbReference type="NCBIfam" id="TIGR00029">
    <property type="entry name" value="S20"/>
    <property type="match status" value="1"/>
</dbReference>
<dbReference type="Proteomes" id="UP000266506">
    <property type="component" value="Unassembled WGS sequence"/>
</dbReference>
<accession>A0A397S266</accession>
<name>A0A397S266_9MOLU</name>
<evidence type="ECO:0000256" key="6">
    <source>
        <dbReference type="ARBA" id="ARBA00023274"/>
    </source>
</evidence>
<evidence type="ECO:0000256" key="3">
    <source>
        <dbReference type="ARBA" id="ARBA00022730"/>
    </source>
</evidence>
<keyword evidence="6 8" id="KW-0687">Ribonucleoprotein</keyword>
<organism evidence="9 10">
    <name type="scientific">Anaeroplasma bactoclasticum</name>
    <dbReference type="NCBI Taxonomy" id="2088"/>
    <lineage>
        <taxon>Bacteria</taxon>
        <taxon>Bacillati</taxon>
        <taxon>Mycoplasmatota</taxon>
        <taxon>Mollicutes</taxon>
        <taxon>Anaeroplasmatales</taxon>
        <taxon>Anaeroplasmataceae</taxon>
        <taxon>Anaeroplasma</taxon>
    </lineage>
</organism>
<keyword evidence="3 8" id="KW-0699">rRNA-binding</keyword>
<evidence type="ECO:0000256" key="2">
    <source>
        <dbReference type="ARBA" id="ARBA00007634"/>
    </source>
</evidence>
<dbReference type="RefSeq" id="WP_119015233.1">
    <property type="nucleotide sequence ID" value="NZ_QXEV01000001.1"/>
</dbReference>
<dbReference type="Pfam" id="PF01649">
    <property type="entry name" value="Ribosomal_S20p"/>
    <property type="match status" value="1"/>
</dbReference>
<dbReference type="Gene3D" id="1.20.58.110">
    <property type="entry name" value="Ribosomal protein S20"/>
    <property type="match status" value="1"/>
</dbReference>
<dbReference type="GO" id="GO:0070181">
    <property type="term" value="F:small ribosomal subunit rRNA binding"/>
    <property type="evidence" value="ECO:0007669"/>
    <property type="project" value="TreeGrafter"/>
</dbReference>
<dbReference type="PANTHER" id="PTHR33398:SF1">
    <property type="entry name" value="SMALL RIBOSOMAL SUBUNIT PROTEIN BS20C"/>
    <property type="match status" value="1"/>
</dbReference>
<protein>
    <recommendedName>
        <fullName evidence="7 8">Small ribosomal subunit protein bS20</fullName>
    </recommendedName>
</protein>
<gene>
    <name evidence="8" type="primary">rpsT</name>
    <name evidence="9" type="ORF">EI71_00045</name>
</gene>
<evidence type="ECO:0000256" key="8">
    <source>
        <dbReference type="HAMAP-Rule" id="MF_00500"/>
    </source>
</evidence>
<reference evidence="9 10" key="1">
    <citation type="submission" date="2018-08" db="EMBL/GenBank/DDBJ databases">
        <title>Genomic Encyclopedia of Archaeal and Bacterial Type Strains, Phase II (KMG-II): from individual species to whole genera.</title>
        <authorList>
            <person name="Goeker M."/>
        </authorList>
    </citation>
    <scope>NUCLEOTIDE SEQUENCE [LARGE SCALE GENOMIC DNA]</scope>
    <source>
        <strain evidence="9 10">ATCC 27112</strain>
    </source>
</reference>
<dbReference type="HAMAP" id="MF_00500">
    <property type="entry name" value="Ribosomal_bS20"/>
    <property type="match status" value="1"/>
</dbReference>
<dbReference type="PANTHER" id="PTHR33398">
    <property type="entry name" value="30S RIBOSOMAL PROTEIN S20"/>
    <property type="match status" value="1"/>
</dbReference>
<dbReference type="InParanoid" id="A0A397S266"/>
<dbReference type="InterPro" id="IPR002583">
    <property type="entry name" value="Ribosomal_bS20"/>
</dbReference>
<comment type="similarity">
    <text evidence="2 8">Belongs to the bacterial ribosomal protein bS20 family.</text>
</comment>